<dbReference type="InterPro" id="IPR001669">
    <property type="entry name" value="Arg_repress"/>
</dbReference>
<organism evidence="12 13">
    <name type="scientific">Mobiluncus curtisii</name>
    <dbReference type="NCBI Taxonomy" id="2051"/>
    <lineage>
        <taxon>Bacteria</taxon>
        <taxon>Bacillati</taxon>
        <taxon>Actinomycetota</taxon>
        <taxon>Actinomycetes</taxon>
        <taxon>Actinomycetales</taxon>
        <taxon>Actinomycetaceae</taxon>
        <taxon>Mobiluncus</taxon>
    </lineage>
</organism>
<dbReference type="InterPro" id="IPR036388">
    <property type="entry name" value="WH-like_DNA-bd_sf"/>
</dbReference>
<evidence type="ECO:0000259" key="10">
    <source>
        <dbReference type="Pfam" id="PF02863"/>
    </source>
</evidence>
<dbReference type="PANTHER" id="PTHR34471">
    <property type="entry name" value="ARGININE REPRESSOR"/>
    <property type="match status" value="1"/>
</dbReference>
<dbReference type="InterPro" id="IPR020899">
    <property type="entry name" value="Arg_repress_C"/>
</dbReference>
<evidence type="ECO:0000256" key="1">
    <source>
        <dbReference type="ARBA" id="ARBA00004496"/>
    </source>
</evidence>
<dbReference type="HAMAP" id="MF_00173">
    <property type="entry name" value="Arg_repressor"/>
    <property type="match status" value="1"/>
</dbReference>
<dbReference type="OMA" id="ECTQATI"/>
<protein>
    <recommendedName>
        <fullName evidence="8">Arginine repressor</fullName>
    </recommendedName>
</protein>
<evidence type="ECO:0000313" key="11">
    <source>
        <dbReference type="EMBL" id="NMW86855.1"/>
    </source>
</evidence>
<dbReference type="GO" id="GO:0051259">
    <property type="term" value="P:protein complex oligomerization"/>
    <property type="evidence" value="ECO:0007669"/>
    <property type="project" value="InterPro"/>
</dbReference>
<dbReference type="GO" id="GO:0034618">
    <property type="term" value="F:arginine binding"/>
    <property type="evidence" value="ECO:0007669"/>
    <property type="project" value="InterPro"/>
</dbReference>
<dbReference type="Pfam" id="PF02863">
    <property type="entry name" value="Arg_repressor_C"/>
    <property type="match status" value="1"/>
</dbReference>
<evidence type="ECO:0000256" key="5">
    <source>
        <dbReference type="ARBA" id="ARBA00023015"/>
    </source>
</evidence>
<dbReference type="RefSeq" id="WP_004008058.1">
    <property type="nucleotide sequence ID" value="NZ_CAMYEK010000013.1"/>
</dbReference>
<evidence type="ECO:0000256" key="4">
    <source>
        <dbReference type="ARBA" id="ARBA00022491"/>
    </source>
</evidence>
<keyword evidence="3 8" id="KW-0963">Cytoplasm</keyword>
<dbReference type="Pfam" id="PF01316">
    <property type="entry name" value="Arg_repressor"/>
    <property type="match status" value="1"/>
</dbReference>
<accession>A0A2X2YUR2</accession>
<keyword evidence="7 8" id="KW-0804">Transcription</keyword>
<dbReference type="PANTHER" id="PTHR34471:SF1">
    <property type="entry name" value="ARGININE REPRESSOR"/>
    <property type="match status" value="1"/>
</dbReference>
<dbReference type="InterPro" id="IPR020900">
    <property type="entry name" value="Arg_repress_DNA-bd"/>
</dbReference>
<evidence type="ECO:0000256" key="6">
    <source>
        <dbReference type="ARBA" id="ARBA00023125"/>
    </source>
</evidence>
<dbReference type="SUPFAM" id="SSF46785">
    <property type="entry name" value="Winged helix' DNA-binding domain"/>
    <property type="match status" value="1"/>
</dbReference>
<comment type="similarity">
    <text evidence="2 8">Belongs to the ArgR family.</text>
</comment>
<name>A0A2X2YUR2_9ACTO</name>
<evidence type="ECO:0000256" key="8">
    <source>
        <dbReference type="HAMAP-Rule" id="MF_00173"/>
    </source>
</evidence>
<dbReference type="Proteomes" id="UP000250245">
    <property type="component" value="Unassembled WGS sequence"/>
</dbReference>
<dbReference type="UniPathway" id="UPA00068"/>
<evidence type="ECO:0000313" key="12">
    <source>
        <dbReference type="EMBL" id="SQB64325.1"/>
    </source>
</evidence>
<keyword evidence="4 8" id="KW-0678">Repressor</keyword>
<evidence type="ECO:0000313" key="14">
    <source>
        <dbReference type="Proteomes" id="UP000553981"/>
    </source>
</evidence>
<evidence type="ECO:0000256" key="7">
    <source>
        <dbReference type="ARBA" id="ARBA00023163"/>
    </source>
</evidence>
<sequence length="163" mass="17534">MPENSVVQSKISRHSAISRLLADNVVRSQGVLQTLLENAGFSVTQATLSRDLEELAATKVRDENGSLRYVLGGARATTERLLQLPGTLERWCAPLLIQATQAMNQVVLRTPPATAGTLASVIDKENLDHVLGCLAGDNTILVICDSVESATELCDKLRGLAKR</sequence>
<keyword evidence="6 8" id="KW-0238">DNA-binding</keyword>
<keyword evidence="8" id="KW-0055">Arginine biosynthesis</keyword>
<evidence type="ECO:0000256" key="2">
    <source>
        <dbReference type="ARBA" id="ARBA00008316"/>
    </source>
</evidence>
<dbReference type="GO" id="GO:0003677">
    <property type="term" value="F:DNA binding"/>
    <property type="evidence" value="ECO:0007669"/>
    <property type="project" value="UniProtKB-KW"/>
</dbReference>
<feature type="domain" description="Arginine repressor C-terminal" evidence="10">
    <location>
        <begin position="95"/>
        <end position="158"/>
    </location>
</feature>
<evidence type="ECO:0000256" key="3">
    <source>
        <dbReference type="ARBA" id="ARBA00022490"/>
    </source>
</evidence>
<dbReference type="Proteomes" id="UP000553981">
    <property type="component" value="Unassembled WGS sequence"/>
</dbReference>
<dbReference type="AlphaFoldDB" id="A0A2X2YUR2"/>
<evidence type="ECO:0000313" key="13">
    <source>
        <dbReference type="Proteomes" id="UP000250245"/>
    </source>
</evidence>
<dbReference type="GeneID" id="55564205"/>
<proteinExistence type="inferred from homology"/>
<dbReference type="EMBL" id="JABCUI010000001">
    <property type="protein sequence ID" value="NMW86855.1"/>
    <property type="molecule type" value="Genomic_DNA"/>
</dbReference>
<dbReference type="InterPro" id="IPR036251">
    <property type="entry name" value="Arg_repress_C_sf"/>
</dbReference>
<gene>
    <name evidence="12" type="primary">argR_1</name>
    <name evidence="8" type="synonym">argR</name>
    <name evidence="11" type="ORF">HHJ67_03695</name>
    <name evidence="12" type="ORF">NCTC11820_00663</name>
</gene>
<dbReference type="GO" id="GO:0003700">
    <property type="term" value="F:DNA-binding transcription factor activity"/>
    <property type="evidence" value="ECO:0007669"/>
    <property type="project" value="UniProtKB-UniRule"/>
</dbReference>
<dbReference type="InterPro" id="IPR036390">
    <property type="entry name" value="WH_DNA-bd_sf"/>
</dbReference>
<dbReference type="GO" id="GO:0006526">
    <property type="term" value="P:L-arginine biosynthetic process"/>
    <property type="evidence" value="ECO:0007669"/>
    <property type="project" value="UniProtKB-UniPathway"/>
</dbReference>
<keyword evidence="5 8" id="KW-0805">Transcription regulation</keyword>
<dbReference type="EMBL" id="UASJ01000001">
    <property type="protein sequence ID" value="SQB64325.1"/>
    <property type="molecule type" value="Genomic_DNA"/>
</dbReference>
<dbReference type="SUPFAM" id="SSF55252">
    <property type="entry name" value="C-terminal domain of arginine repressor"/>
    <property type="match status" value="1"/>
</dbReference>
<dbReference type="Gene3D" id="1.10.10.10">
    <property type="entry name" value="Winged helix-like DNA-binding domain superfamily/Winged helix DNA-binding domain"/>
    <property type="match status" value="1"/>
</dbReference>
<comment type="function">
    <text evidence="8">Regulates arginine biosynthesis genes.</text>
</comment>
<dbReference type="GO" id="GO:1900079">
    <property type="term" value="P:regulation of arginine biosynthetic process"/>
    <property type="evidence" value="ECO:0007669"/>
    <property type="project" value="UniProtKB-UniRule"/>
</dbReference>
<keyword evidence="8" id="KW-0028">Amino-acid biosynthesis</keyword>
<evidence type="ECO:0000259" key="9">
    <source>
        <dbReference type="Pfam" id="PF01316"/>
    </source>
</evidence>
<comment type="subcellular location">
    <subcellularLocation>
        <location evidence="1 8">Cytoplasm</location>
    </subcellularLocation>
</comment>
<dbReference type="Gene3D" id="3.30.1360.40">
    <property type="match status" value="1"/>
</dbReference>
<dbReference type="PRINTS" id="PR01467">
    <property type="entry name" value="ARGREPRESSOR"/>
</dbReference>
<comment type="pathway">
    <text evidence="8">Amino-acid biosynthesis; L-arginine biosynthesis [regulation].</text>
</comment>
<reference evidence="12 13" key="1">
    <citation type="submission" date="2018-06" db="EMBL/GenBank/DDBJ databases">
        <authorList>
            <consortium name="Pathogen Informatics"/>
            <person name="Doyle S."/>
        </authorList>
    </citation>
    <scope>NUCLEOTIDE SEQUENCE [LARGE SCALE GENOMIC DNA]</scope>
    <source>
        <strain evidence="12 13">NCTC11820</strain>
    </source>
</reference>
<reference evidence="11 14" key="2">
    <citation type="submission" date="2020-04" db="EMBL/GenBank/DDBJ databases">
        <title>Antimicrobial susceptibility and clonality of vaginal-derived multi-drug resistant Mobiluncus isolates in China.</title>
        <authorList>
            <person name="Zhang X."/>
        </authorList>
    </citation>
    <scope>NUCLEOTIDE SEQUENCE [LARGE SCALE GENOMIC DNA]</scope>
    <source>
        <strain evidence="11 14">19</strain>
    </source>
</reference>
<feature type="domain" description="Arginine repressor DNA-binding" evidence="9">
    <location>
        <begin position="10"/>
        <end position="72"/>
    </location>
</feature>
<dbReference type="GO" id="GO:0005737">
    <property type="term" value="C:cytoplasm"/>
    <property type="evidence" value="ECO:0007669"/>
    <property type="project" value="UniProtKB-SubCell"/>
</dbReference>